<organism evidence="1 2">
    <name type="scientific">Haloferula luteola</name>
    <dbReference type="NCBI Taxonomy" id="595692"/>
    <lineage>
        <taxon>Bacteria</taxon>
        <taxon>Pseudomonadati</taxon>
        <taxon>Verrucomicrobiota</taxon>
        <taxon>Verrucomicrobiia</taxon>
        <taxon>Verrucomicrobiales</taxon>
        <taxon>Verrucomicrobiaceae</taxon>
        <taxon>Haloferula</taxon>
    </lineage>
</organism>
<accession>A0A840V134</accession>
<proteinExistence type="predicted"/>
<keyword evidence="2" id="KW-1185">Reference proteome</keyword>
<sequence length="83" mass="9059">MSHEYLFPQSVPDGWEHPSAGYPRIVEVVLRSPRGQLHKSTVGTTSTGGAIYSALRRHPGHTVINVRHRVPRACNGVAHSSPP</sequence>
<reference evidence="1 2" key="1">
    <citation type="submission" date="2020-08" db="EMBL/GenBank/DDBJ databases">
        <title>Genomic Encyclopedia of Type Strains, Phase IV (KMG-IV): sequencing the most valuable type-strain genomes for metagenomic binning, comparative biology and taxonomic classification.</title>
        <authorList>
            <person name="Goeker M."/>
        </authorList>
    </citation>
    <scope>NUCLEOTIDE SEQUENCE [LARGE SCALE GENOMIC DNA]</scope>
    <source>
        <strain evidence="1 2">YC6886</strain>
    </source>
</reference>
<name>A0A840V134_9BACT</name>
<evidence type="ECO:0000313" key="2">
    <source>
        <dbReference type="Proteomes" id="UP000557717"/>
    </source>
</evidence>
<gene>
    <name evidence="1" type="ORF">HNR46_001317</name>
</gene>
<dbReference type="EMBL" id="JACHFD010000005">
    <property type="protein sequence ID" value="MBB5351083.1"/>
    <property type="molecule type" value="Genomic_DNA"/>
</dbReference>
<dbReference type="RefSeq" id="WP_184016951.1">
    <property type="nucleotide sequence ID" value="NZ_JACHFD010000005.1"/>
</dbReference>
<comment type="caution">
    <text evidence="1">The sequence shown here is derived from an EMBL/GenBank/DDBJ whole genome shotgun (WGS) entry which is preliminary data.</text>
</comment>
<evidence type="ECO:0000313" key="1">
    <source>
        <dbReference type="EMBL" id="MBB5351083.1"/>
    </source>
</evidence>
<dbReference type="Proteomes" id="UP000557717">
    <property type="component" value="Unassembled WGS sequence"/>
</dbReference>
<protein>
    <submittedName>
        <fullName evidence="1">Uncharacterized protein</fullName>
    </submittedName>
</protein>
<dbReference type="AlphaFoldDB" id="A0A840V134"/>